<evidence type="ECO:0000259" key="4">
    <source>
        <dbReference type="Pfam" id="PF21191"/>
    </source>
</evidence>
<feature type="domain" description="Conserved virulence factor B-like winged helix" evidence="3">
    <location>
        <begin position="227"/>
        <end position="283"/>
    </location>
</feature>
<accession>A0A8J7G4M2</accession>
<evidence type="ECO:0000256" key="1">
    <source>
        <dbReference type="PIRNR" id="PIRNR012524"/>
    </source>
</evidence>
<dbReference type="Proteomes" id="UP000622653">
    <property type="component" value="Unassembled WGS sequence"/>
</dbReference>
<dbReference type="Pfam" id="PF17783">
    <property type="entry name" value="WHD_CvfB"/>
    <property type="match status" value="1"/>
</dbReference>
<name>A0A8J7G4M2_9BACL</name>
<dbReference type="RefSeq" id="WP_194562605.1">
    <property type="nucleotide sequence ID" value="NZ_JADKPV010000002.1"/>
</dbReference>
<comment type="caution">
    <text evidence="6">The sequence shown here is derived from an EMBL/GenBank/DDBJ whole genome shotgun (WGS) entry which is preliminary data.</text>
</comment>
<evidence type="ECO:0000259" key="2">
    <source>
        <dbReference type="Pfam" id="PF13509"/>
    </source>
</evidence>
<dbReference type="PIRSF" id="PIRSF012524">
    <property type="entry name" value="YitL_S1"/>
    <property type="match status" value="1"/>
</dbReference>
<dbReference type="InterPro" id="IPR048587">
    <property type="entry name" value="CvfB_S1_3rd"/>
</dbReference>
<dbReference type="InterPro" id="IPR039566">
    <property type="entry name" value="CvfB_S1_st"/>
</dbReference>
<dbReference type="PANTHER" id="PTHR37296:SF1">
    <property type="entry name" value="CONSERVED VIRULENCE FACTOR B"/>
    <property type="match status" value="1"/>
</dbReference>
<evidence type="ECO:0000313" key="7">
    <source>
        <dbReference type="Proteomes" id="UP000622653"/>
    </source>
</evidence>
<feature type="domain" description="Conserved virulence factor B first S1" evidence="2">
    <location>
        <begin position="7"/>
        <end position="64"/>
    </location>
</feature>
<feature type="domain" description="Conserved virulence factor B second S1" evidence="4">
    <location>
        <begin position="74"/>
        <end position="133"/>
    </location>
</feature>
<sequence length="285" mass="32465">MTTVQAGTIVKGTVSAQEGSRWVIEVNNEEILMNESDALEPVEVGQEVDVFVYLNRREQLIATTILPNMSIDTYGYATVLRSERSEGVFVDIGSTIEVLIDRTDLPKFEALWPKKGDELYMTLRTDKGGTIYGRLATEDRVQEQIDLAPEELFNADLKARPYRLLPVGTFLLTEDPMYRIFVHETEREKEPRLGELVDVRIIKVKEDGTMNGSLLPRKEERLDDDADQIYTYLTSVGGEMPFTDRSTPEEIQERFDMSKGAFKRALGRLMKKGLVEQSDGWTKKK</sequence>
<dbReference type="Pfam" id="PF21543">
    <property type="entry name" value="CvfB_2nd"/>
    <property type="match status" value="1"/>
</dbReference>
<dbReference type="InterPro" id="IPR048588">
    <property type="entry name" value="CvfB_S1_2nd"/>
</dbReference>
<evidence type="ECO:0000259" key="5">
    <source>
        <dbReference type="Pfam" id="PF21543"/>
    </source>
</evidence>
<keyword evidence="7" id="KW-1185">Reference proteome</keyword>
<dbReference type="AlphaFoldDB" id="A0A8J7G4M2"/>
<keyword evidence="6" id="KW-0238">DNA-binding</keyword>
<dbReference type="InterPro" id="IPR036388">
    <property type="entry name" value="WH-like_DNA-bd_sf"/>
</dbReference>
<organism evidence="6 7">
    <name type="scientific">Savagea serpentis</name>
    <dbReference type="NCBI Taxonomy" id="2785297"/>
    <lineage>
        <taxon>Bacteria</taxon>
        <taxon>Bacillati</taxon>
        <taxon>Bacillota</taxon>
        <taxon>Bacilli</taxon>
        <taxon>Bacillales</taxon>
        <taxon>Caryophanaceae</taxon>
        <taxon>Savagea</taxon>
    </lineage>
</organism>
<reference evidence="6" key="1">
    <citation type="submission" date="2020-11" db="EMBL/GenBank/DDBJ databases">
        <title>Multidrug resistant novel bacterium Savagea serpentis sp. nov., isolated from the scats of a vine snake (Ahaetulla nasuta).</title>
        <authorList>
            <person name="Venkata Ramana V."/>
            <person name="Vikas Patil S."/>
            <person name="Yogita Lugani V."/>
        </authorList>
    </citation>
    <scope>NUCLEOTIDE SEQUENCE</scope>
    <source>
        <strain evidence="6">SN6</strain>
    </source>
</reference>
<dbReference type="PANTHER" id="PTHR37296">
    <property type="entry name" value="CONSERVED VIRULENCE FACTOR B"/>
    <property type="match status" value="1"/>
</dbReference>
<protein>
    <submittedName>
        <fullName evidence="6">DNA-binding protein</fullName>
    </submittedName>
</protein>
<feature type="domain" description="Conserved virulence factor B third S1" evidence="5">
    <location>
        <begin position="148"/>
        <end position="216"/>
    </location>
</feature>
<dbReference type="Gene3D" id="1.10.10.10">
    <property type="entry name" value="Winged helix-like DNA-binding domain superfamily/Winged helix DNA-binding domain"/>
    <property type="match status" value="1"/>
</dbReference>
<dbReference type="Pfam" id="PF13509">
    <property type="entry name" value="S1_2"/>
    <property type="match status" value="1"/>
</dbReference>
<gene>
    <name evidence="6" type="ORF">IRY55_07110</name>
</gene>
<dbReference type="InterPro" id="IPR012340">
    <property type="entry name" value="NA-bd_OB-fold"/>
</dbReference>
<dbReference type="SUPFAM" id="SSF46785">
    <property type="entry name" value="Winged helix' DNA-binding domain"/>
    <property type="match status" value="1"/>
</dbReference>
<dbReference type="InterPro" id="IPR014464">
    <property type="entry name" value="CvfB_fam"/>
</dbReference>
<dbReference type="Pfam" id="PF21191">
    <property type="entry name" value="CvfB_1st"/>
    <property type="match status" value="1"/>
</dbReference>
<dbReference type="Gene3D" id="2.40.50.140">
    <property type="entry name" value="Nucleic acid-binding proteins"/>
    <property type="match status" value="2"/>
</dbReference>
<evidence type="ECO:0000259" key="3">
    <source>
        <dbReference type="Pfam" id="PF17783"/>
    </source>
</evidence>
<dbReference type="InterPro" id="IPR036390">
    <property type="entry name" value="WH_DNA-bd_sf"/>
</dbReference>
<dbReference type="GO" id="GO:0003677">
    <property type="term" value="F:DNA binding"/>
    <property type="evidence" value="ECO:0007669"/>
    <property type="project" value="UniProtKB-KW"/>
</dbReference>
<proteinExistence type="inferred from homology"/>
<comment type="similarity">
    <text evidence="1">Belongs to the CvfB family.</text>
</comment>
<evidence type="ECO:0000313" key="6">
    <source>
        <dbReference type="EMBL" id="MBF4501132.1"/>
    </source>
</evidence>
<dbReference type="InterPro" id="IPR040764">
    <property type="entry name" value="CvfB_WH"/>
</dbReference>
<dbReference type="EMBL" id="JADKPV010000002">
    <property type="protein sequence ID" value="MBF4501132.1"/>
    <property type="molecule type" value="Genomic_DNA"/>
</dbReference>